<feature type="transmembrane region" description="Helical" evidence="1">
    <location>
        <begin position="51"/>
        <end position="70"/>
    </location>
</feature>
<evidence type="ECO:0000313" key="14">
    <source>
        <dbReference type="Proteomes" id="UP000237433"/>
    </source>
</evidence>
<keyword evidence="1" id="KW-1133">Transmembrane helix</keyword>
<accession>K0MSX9</accession>
<reference evidence="8 14" key="1">
    <citation type="journal article" date="2015" name="J. Am. Soc. Brew. Chem.">
        <title>Dissolved carbon dioxide selects for lactic acid bacteria able to grow in and spoil packaged beer.</title>
        <authorList>
            <person name="Bergsveinson J."/>
            <person name="Redekop A."/>
            <person name="Zoerb S."/>
            <person name="Ziola B."/>
        </authorList>
    </citation>
    <scope>NUCLEOTIDE SEQUENCE [LARGE SCALE GENOMIC DNA]</scope>
    <source>
        <strain evidence="8 14">CCC B1205</strain>
    </source>
</reference>
<evidence type="ECO:0000313" key="4">
    <source>
        <dbReference type="EMBL" id="MDB1566098.1"/>
    </source>
</evidence>
<evidence type="ECO:0000313" key="7">
    <source>
        <dbReference type="EMBL" id="PLC45160.1"/>
    </source>
</evidence>
<dbReference type="EMBL" id="JAQLSF010000002">
    <property type="protein sequence ID" value="MDB1566021.1"/>
    <property type="molecule type" value="Genomic_DNA"/>
</dbReference>
<evidence type="ECO:0000313" key="8">
    <source>
        <dbReference type="EMBL" id="POE39671.1"/>
    </source>
</evidence>
<dbReference type="Proteomes" id="UP000593972">
    <property type="component" value="Chromosome"/>
</dbReference>
<geneLocation type="plasmid" evidence="6">
    <name>unnamed4</name>
</geneLocation>
<name>A0A0K1L307_LACPA</name>
<dbReference type="KEGG" id="lcs:LCBD_0592"/>
<evidence type="ECO:0000313" key="19">
    <source>
        <dbReference type="Proteomes" id="UP001268544"/>
    </source>
</evidence>
<dbReference type="AlphaFoldDB" id="A0A0K1L307"/>
<dbReference type="RefSeq" id="WP_003572360.1">
    <property type="nucleotide sequence ID" value="NC_010999.1"/>
</dbReference>
<dbReference type="Proteomes" id="UP000284123">
    <property type="component" value="Unassembled WGS sequence"/>
</dbReference>
<dbReference type="EMBL" id="JAVKVH010000004">
    <property type="protein sequence ID" value="MDR7625996.1"/>
    <property type="molecule type" value="Genomic_DNA"/>
</dbReference>
<dbReference type="Proteomes" id="UP001268544">
    <property type="component" value="Unassembled WGS sequence"/>
</dbReference>
<reference evidence="7 13" key="3">
    <citation type="journal article" date="2018" name="Genome Announc.">
        <title>Draft Genome Sequence of Lactobacillus paracasei DUP 13076, Which Exhibits Potent Antipathogenic Effects against Salmonella enterica Serovars Enteritidis, Typhimurium, and Heidelberg.</title>
        <authorList>
            <person name="Muyyarikkandy M.S."/>
            <person name="Alqahtani F.H."/>
            <person name="Mandoiu I."/>
            <person name="Amalaradjou M.A."/>
        </authorList>
    </citation>
    <scope>NUCLEOTIDE SEQUENCE [LARGE SCALE GENOMIC DNA]</scope>
    <source>
        <strain evidence="7 13">DUP 13076</strain>
    </source>
</reference>
<dbReference type="EMBL" id="JAQLSF010000002">
    <property type="protein sequence ID" value="MDB1566098.1"/>
    <property type="molecule type" value="Genomic_DNA"/>
</dbReference>
<reference evidence="10 17" key="4">
    <citation type="submission" date="2020-03" db="EMBL/GenBank/DDBJ databases">
        <title>Complete genome sequence of Lactobacillus paracasei strain NFFJ04, isolated from animal feed.</title>
        <authorList>
            <person name="Jung J.Y."/>
        </authorList>
    </citation>
    <scope>NUCLEOTIDE SEQUENCE [LARGE SCALE GENOMIC DNA]</scope>
    <source>
        <strain evidence="10 17">NFFJ04</strain>
    </source>
</reference>
<feature type="transmembrane region" description="Helical" evidence="1">
    <location>
        <begin position="6"/>
        <end position="30"/>
    </location>
</feature>
<evidence type="ECO:0000313" key="2">
    <source>
        <dbReference type="EMBL" id="MDB1563188.1"/>
    </source>
</evidence>
<evidence type="ECO:0000313" key="13">
    <source>
        <dbReference type="Proteomes" id="UP000234512"/>
    </source>
</evidence>
<reference evidence="2 18" key="5">
    <citation type="submission" date="2023-01" db="EMBL/GenBank/DDBJ databases">
        <title>Complete genome sequence of Lacticaseibacillus paracasei SRCM217440 isolated from Makgeolli.</title>
        <authorList>
            <person name="Yang H.-G."/>
            <person name="Jeong S.-J."/>
            <person name="Ha G.-S."/>
            <person name="Yang H.-J."/>
            <person name="Jeong D.-Y."/>
        </authorList>
    </citation>
    <scope>NUCLEOTIDE SEQUENCE [LARGE SCALE GENOMIC DNA]</scope>
    <source>
        <strain evidence="2 18">SRCM217440</strain>
    </source>
</reference>
<dbReference type="EMBL" id="JAQLSF010000001">
    <property type="protein sequence ID" value="MDB1563188.1"/>
    <property type="molecule type" value="Genomic_DNA"/>
</dbReference>
<keyword evidence="1" id="KW-0812">Transmembrane</keyword>
<evidence type="ECO:0000313" key="17">
    <source>
        <dbReference type="Proteomes" id="UP000593972"/>
    </source>
</evidence>
<keyword evidence="6" id="KW-0614">Plasmid</keyword>
<evidence type="ECO:0000313" key="3">
    <source>
        <dbReference type="EMBL" id="MDB1566021.1"/>
    </source>
</evidence>
<evidence type="ECO:0000313" key="5">
    <source>
        <dbReference type="EMBL" id="MDM7455174.1"/>
    </source>
</evidence>
<reference evidence="19" key="7">
    <citation type="submission" date="2023-07" db="EMBL/GenBank/DDBJ databases">
        <title>Lacticaseibacillus paracasei KCKM 0992.</title>
        <authorList>
            <person name="Kim T.W."/>
        </authorList>
    </citation>
    <scope>NUCLEOTIDE SEQUENCE [LARGE SCALE GENOMIC DNA]</scope>
    <source>
        <strain evidence="19">KCKM 0992</strain>
    </source>
</reference>
<reference evidence="15 16" key="2">
    <citation type="journal article" date="2018" name="Front. Microbiol.">
        <title>Conversion of Methionine to Cysteine in Lactobacillus paracasei Depends on the Highly Mobile cysK-ctl-cysE Gene Cluster.</title>
        <authorList>
            <person name="Wuthrich D."/>
            <person name="Irmler S."/>
            <person name="Berthoud H."/>
            <person name="Guggenbuhl B."/>
            <person name="Eugster E."/>
            <person name="Bruggmann R."/>
        </authorList>
    </citation>
    <scope>NUCLEOTIDE SEQUENCE [LARGE SCALE GENOMIC DNA]</scope>
    <source>
        <strain evidence="11 16">FAM18172</strain>
        <strain evidence="12 15">FAM6012</strain>
    </source>
</reference>
<accession>A0A0E2M158</accession>
<dbReference type="KEGG" id="lcl:LOCK919_0610"/>
<dbReference type="OMA" id="AEAIIQW"/>
<evidence type="ECO:0000313" key="10">
    <source>
        <dbReference type="EMBL" id="QOP54539.1"/>
    </source>
</evidence>
<reference evidence="5" key="6">
    <citation type="submission" date="2023-06" db="EMBL/GenBank/DDBJ databases">
        <title>Draft Genome Sequences of lactic acid bacteria strains isolated from fermented milk products.</title>
        <authorList>
            <person name="Elcheninov A.G."/>
            <person name="Klyukina A."/>
            <person name="Zayulina K.S."/>
            <person name="Gavirova L.A."/>
            <person name="Shcherbakova P.A."/>
            <person name="Shestakov A.I."/>
            <person name="Kublanov I.V."/>
            <person name="Kochetkova T.V."/>
        </authorList>
    </citation>
    <scope>NUCLEOTIDE SEQUENCE</scope>
    <source>
        <strain evidence="5">TOM.1374</strain>
    </source>
</reference>
<dbReference type="Proteomes" id="UP000234512">
    <property type="component" value="Unassembled WGS sequence"/>
</dbReference>
<dbReference type="Pfam" id="PF18895">
    <property type="entry name" value="T4SS_pilin"/>
    <property type="match status" value="1"/>
</dbReference>
<evidence type="ECO:0000313" key="18">
    <source>
        <dbReference type="Proteomes" id="UP001212327"/>
    </source>
</evidence>
<evidence type="ECO:0000313" key="12">
    <source>
        <dbReference type="EMBL" id="RNE33904.1"/>
    </source>
</evidence>
<organism evidence="2 18">
    <name type="scientific">Lacticaseibacillus paracasei</name>
    <name type="common">Lactobacillus paracasei</name>
    <dbReference type="NCBI Taxonomy" id="1597"/>
    <lineage>
        <taxon>Bacteria</taxon>
        <taxon>Bacillati</taxon>
        <taxon>Bacillota</taxon>
        <taxon>Bacilli</taxon>
        <taxon>Lactobacillales</taxon>
        <taxon>Lactobacillaceae</taxon>
        <taxon>Lacticaseibacillus</taxon>
    </lineage>
</organism>
<dbReference type="EMBL" id="LGIY01000033">
    <property type="protein sequence ID" value="POE39671.1"/>
    <property type="molecule type" value="Genomic_DNA"/>
</dbReference>
<gene>
    <name evidence="9" type="ORF">ACX51_12455</name>
    <name evidence="8" type="ORF">ACX51_13985</name>
    <name evidence="7" type="ORF">C0Q90_14425</name>
    <name evidence="11" type="ORF">FAM18172_00420</name>
    <name evidence="12" type="ORF">FAM6012_00204</name>
    <name evidence="10" type="ORF">HCJ88_01320</name>
    <name evidence="2" type="ORF">PGA78_00065</name>
    <name evidence="3" type="ORF">PGA78_14925</name>
    <name evidence="4" type="ORF">PGA78_15330</name>
    <name evidence="5" type="ORF">QUF16_12520</name>
    <name evidence="6" type="ORF">RF672_15770</name>
</gene>
<dbReference type="GeneID" id="45549937"/>
<dbReference type="InterPro" id="IPR043993">
    <property type="entry name" value="T4SS_pilin"/>
</dbReference>
<dbReference type="EMBL" id="PKQJ01000025">
    <property type="protein sequence ID" value="PLC45160.1"/>
    <property type="molecule type" value="Genomic_DNA"/>
</dbReference>
<evidence type="ECO:0000313" key="9">
    <source>
        <dbReference type="EMBL" id="POE40561.1"/>
    </source>
</evidence>
<accession>S4ZJQ3</accession>
<sequence>MQGKVIALLSAILGFIIAIAGGYAAVKFGLMGIAHMTKDQQKIREARDGMTNVAIGLIVVIFASAAVAWLQGLAG</sequence>
<dbReference type="EMBL" id="JAUCBG010000022">
    <property type="protein sequence ID" value="MDM7455174.1"/>
    <property type="molecule type" value="Genomic_DNA"/>
</dbReference>
<dbReference type="Proteomes" id="UP001212327">
    <property type="component" value="Unassembled WGS sequence"/>
</dbReference>
<dbReference type="EMBL" id="LKGI01000017">
    <property type="protein sequence ID" value="RNE33904.1"/>
    <property type="molecule type" value="Genomic_DNA"/>
</dbReference>
<accession>A0A125U5A3</accession>
<protein>
    <submittedName>
        <fullName evidence="2">Uncharacterized protein</fullName>
    </submittedName>
</protein>
<dbReference type="OrthoDB" id="2300481at2"/>
<dbReference type="EMBL" id="LKFU01000025">
    <property type="protein sequence ID" value="RND88397.1"/>
    <property type="molecule type" value="Genomic_DNA"/>
</dbReference>
<proteinExistence type="predicted"/>
<dbReference type="EMBL" id="LGIY01000025">
    <property type="protein sequence ID" value="POE40561.1"/>
    <property type="molecule type" value="Genomic_DNA"/>
</dbReference>
<evidence type="ECO:0000256" key="1">
    <source>
        <dbReference type="SAM" id="Phobius"/>
    </source>
</evidence>
<evidence type="ECO:0000313" key="16">
    <source>
        <dbReference type="Proteomes" id="UP000285532"/>
    </source>
</evidence>
<dbReference type="Proteomes" id="UP000237433">
    <property type="component" value="Unassembled WGS sequence"/>
</dbReference>
<keyword evidence="1" id="KW-0472">Membrane</keyword>
<reference evidence="6" key="8">
    <citation type="submission" date="2024-03" db="EMBL/GenBank/DDBJ databases">
        <title>Lacticaseibacillus paracasei KCKM 0992.</title>
        <authorList>
            <person name="Kim T.W."/>
        </authorList>
    </citation>
    <scope>NUCLEOTIDE SEQUENCE</scope>
    <source>
        <strain evidence="6">KCKM 0992</strain>
        <plasmid evidence="6">unnamed4</plasmid>
    </source>
</reference>
<accession>A0A0K1L307</accession>
<dbReference type="Proteomes" id="UP000285532">
    <property type="component" value="Unassembled WGS sequence"/>
</dbReference>
<evidence type="ECO:0000313" key="6">
    <source>
        <dbReference type="EMBL" id="MDR7625996.1"/>
    </source>
</evidence>
<dbReference type="Proteomes" id="UP001231451">
    <property type="component" value="Unassembled WGS sequence"/>
</dbReference>
<dbReference type="KEGG" id="lce:LC2W_0590"/>
<evidence type="ECO:0000313" key="11">
    <source>
        <dbReference type="EMBL" id="RND88397.1"/>
    </source>
</evidence>
<evidence type="ECO:0000313" key="15">
    <source>
        <dbReference type="Proteomes" id="UP000284123"/>
    </source>
</evidence>
<dbReference type="EMBL" id="CP050500">
    <property type="protein sequence ID" value="QOP54539.1"/>
    <property type="molecule type" value="Genomic_DNA"/>
</dbReference>